<accession>A0A974H678</accession>
<dbReference type="InterPro" id="IPR036396">
    <property type="entry name" value="Cyt_P450_sf"/>
</dbReference>
<gene>
    <name evidence="4" type="ORF">XELAEV_180426615mg</name>
</gene>
<evidence type="ECO:0000256" key="2">
    <source>
        <dbReference type="ARBA" id="ARBA00022723"/>
    </source>
</evidence>
<organism evidence="4 5">
    <name type="scientific">Xenopus laevis</name>
    <name type="common">African clawed frog</name>
    <dbReference type="NCBI Taxonomy" id="8355"/>
    <lineage>
        <taxon>Eukaryota</taxon>
        <taxon>Metazoa</taxon>
        <taxon>Chordata</taxon>
        <taxon>Craniata</taxon>
        <taxon>Vertebrata</taxon>
        <taxon>Euteleostomi</taxon>
        <taxon>Amphibia</taxon>
        <taxon>Batrachia</taxon>
        <taxon>Anura</taxon>
        <taxon>Pipoidea</taxon>
        <taxon>Pipidae</taxon>
        <taxon>Xenopodinae</taxon>
        <taxon>Xenopus</taxon>
        <taxon>Xenopus</taxon>
    </lineage>
</organism>
<dbReference type="EMBL" id="CM004481">
    <property type="protein sequence ID" value="OCT66409.1"/>
    <property type="molecule type" value="Genomic_DNA"/>
</dbReference>
<dbReference type="InterPro" id="IPR001128">
    <property type="entry name" value="Cyt_P450"/>
</dbReference>
<evidence type="ECO:0000313" key="5">
    <source>
        <dbReference type="Proteomes" id="UP000694892"/>
    </source>
</evidence>
<protein>
    <submittedName>
        <fullName evidence="4">Uncharacterized protein</fullName>
    </submittedName>
</protein>
<proteinExistence type="inferred from homology"/>
<dbReference type="AlphaFoldDB" id="A0A974H678"/>
<feature type="non-terminal residue" evidence="4">
    <location>
        <position position="59"/>
    </location>
</feature>
<name>A0A974H678_XENLA</name>
<evidence type="ECO:0000313" key="4">
    <source>
        <dbReference type="EMBL" id="OCT66409.1"/>
    </source>
</evidence>
<dbReference type="InterPro" id="IPR050182">
    <property type="entry name" value="Cytochrome_P450_fam2"/>
</dbReference>
<sequence>IYAAFFMIMRHLPGPHQKIFHDSEIVKSFIREQIQFHRDTLDSNSPRDYIDCFLIKADQ</sequence>
<dbReference type="SUPFAM" id="SSF48264">
    <property type="entry name" value="Cytochrome P450"/>
    <property type="match status" value="1"/>
</dbReference>
<dbReference type="Proteomes" id="UP000694892">
    <property type="component" value="Chromosome 8S"/>
</dbReference>
<dbReference type="GO" id="GO:0005737">
    <property type="term" value="C:cytoplasm"/>
    <property type="evidence" value="ECO:0007669"/>
    <property type="project" value="TreeGrafter"/>
</dbReference>
<dbReference type="Pfam" id="PF00067">
    <property type="entry name" value="p450"/>
    <property type="match status" value="1"/>
</dbReference>
<dbReference type="PANTHER" id="PTHR24300">
    <property type="entry name" value="CYTOCHROME P450 508A4-RELATED"/>
    <property type="match status" value="1"/>
</dbReference>
<evidence type="ECO:0000256" key="1">
    <source>
        <dbReference type="ARBA" id="ARBA00010617"/>
    </source>
</evidence>
<dbReference type="GO" id="GO:0020037">
    <property type="term" value="F:heme binding"/>
    <property type="evidence" value="ECO:0007669"/>
    <property type="project" value="InterPro"/>
</dbReference>
<reference evidence="5" key="1">
    <citation type="journal article" date="2016" name="Nature">
        <title>Genome evolution in the allotetraploid frog Xenopus laevis.</title>
        <authorList>
            <person name="Session A.M."/>
            <person name="Uno Y."/>
            <person name="Kwon T."/>
            <person name="Chapman J.A."/>
            <person name="Toyoda A."/>
            <person name="Takahashi S."/>
            <person name="Fukui A."/>
            <person name="Hikosaka A."/>
            <person name="Suzuki A."/>
            <person name="Kondo M."/>
            <person name="van Heeringen S.J."/>
            <person name="Quigley I."/>
            <person name="Heinz S."/>
            <person name="Ogino H."/>
            <person name="Ochi H."/>
            <person name="Hellsten U."/>
            <person name="Lyons J.B."/>
            <person name="Simakov O."/>
            <person name="Putnam N."/>
            <person name="Stites J."/>
            <person name="Kuroki Y."/>
            <person name="Tanaka T."/>
            <person name="Michiue T."/>
            <person name="Watanabe M."/>
            <person name="Bogdanovic O."/>
            <person name="Lister R."/>
            <person name="Georgiou G."/>
            <person name="Paranjpe S.S."/>
            <person name="van Kruijsbergen I."/>
            <person name="Shu S."/>
            <person name="Carlson J."/>
            <person name="Kinoshita T."/>
            <person name="Ohta Y."/>
            <person name="Mawaribuchi S."/>
            <person name="Jenkins J."/>
            <person name="Grimwood J."/>
            <person name="Schmutz J."/>
            <person name="Mitros T."/>
            <person name="Mozaffari S.V."/>
            <person name="Suzuki Y."/>
            <person name="Haramoto Y."/>
            <person name="Yamamoto T.S."/>
            <person name="Takagi C."/>
            <person name="Heald R."/>
            <person name="Miller K."/>
            <person name="Haudenschild C."/>
            <person name="Kitzman J."/>
            <person name="Nakayama T."/>
            <person name="Izutsu Y."/>
            <person name="Robert J."/>
            <person name="Fortriede J."/>
            <person name="Burns K."/>
            <person name="Lotay V."/>
            <person name="Karimi K."/>
            <person name="Yasuoka Y."/>
            <person name="Dichmann D.S."/>
            <person name="Flajnik M.F."/>
            <person name="Houston D.W."/>
            <person name="Shendure J."/>
            <person name="DuPasquier L."/>
            <person name="Vize P.D."/>
            <person name="Zorn A.M."/>
            <person name="Ito M."/>
            <person name="Marcotte E.M."/>
            <person name="Wallingford J.B."/>
            <person name="Ito Y."/>
            <person name="Asashima M."/>
            <person name="Ueno N."/>
            <person name="Matsuda Y."/>
            <person name="Veenstra G.J."/>
            <person name="Fujiyama A."/>
            <person name="Harland R.M."/>
            <person name="Taira M."/>
            <person name="Rokhsar D.S."/>
        </authorList>
    </citation>
    <scope>NUCLEOTIDE SEQUENCE [LARGE SCALE GENOMIC DNA]</scope>
    <source>
        <strain evidence="5">J</strain>
    </source>
</reference>
<evidence type="ECO:0000256" key="3">
    <source>
        <dbReference type="ARBA" id="ARBA00023004"/>
    </source>
</evidence>
<feature type="non-terminal residue" evidence="4">
    <location>
        <position position="1"/>
    </location>
</feature>
<keyword evidence="3" id="KW-0408">Iron</keyword>
<dbReference type="GO" id="GO:0016712">
    <property type="term" value="F:oxidoreductase activity, acting on paired donors, with incorporation or reduction of molecular oxygen, reduced flavin or flavoprotein as one donor, and incorporation of one atom of oxygen"/>
    <property type="evidence" value="ECO:0007669"/>
    <property type="project" value="TreeGrafter"/>
</dbReference>
<dbReference type="GO" id="GO:0006805">
    <property type="term" value="P:xenobiotic metabolic process"/>
    <property type="evidence" value="ECO:0007669"/>
    <property type="project" value="TreeGrafter"/>
</dbReference>
<dbReference type="OMA" id="IGQLCEM"/>
<dbReference type="Gene3D" id="1.10.630.10">
    <property type="entry name" value="Cytochrome P450"/>
    <property type="match status" value="1"/>
</dbReference>
<dbReference type="PANTHER" id="PTHR24300:SF398">
    <property type="entry name" value="CYTOCHROME P450, FAMILY 2, SUBFAMILY C, POLYPEPTIDE 8"/>
    <property type="match status" value="1"/>
</dbReference>
<dbReference type="GO" id="GO:0005506">
    <property type="term" value="F:iron ion binding"/>
    <property type="evidence" value="ECO:0007669"/>
    <property type="project" value="InterPro"/>
</dbReference>
<comment type="similarity">
    <text evidence="1">Belongs to the cytochrome P450 family.</text>
</comment>
<dbReference type="GO" id="GO:0008392">
    <property type="term" value="F:arachidonate epoxygenase activity"/>
    <property type="evidence" value="ECO:0007669"/>
    <property type="project" value="TreeGrafter"/>
</dbReference>
<dbReference type="GO" id="GO:0019373">
    <property type="term" value="P:epoxygenase P450 pathway"/>
    <property type="evidence" value="ECO:0007669"/>
    <property type="project" value="TreeGrafter"/>
</dbReference>
<keyword evidence="2" id="KW-0479">Metal-binding</keyword>